<keyword evidence="4" id="KW-0804">Transcription</keyword>
<evidence type="ECO:0000256" key="4">
    <source>
        <dbReference type="ARBA" id="ARBA00023163"/>
    </source>
</evidence>
<dbReference type="Gene3D" id="1.25.40.800">
    <property type="match status" value="1"/>
</dbReference>
<dbReference type="InterPro" id="IPR024557">
    <property type="entry name" value="CNOT1_dom_4"/>
</dbReference>
<dbReference type="STRING" id="32264.T1KFW3"/>
<dbReference type="CDD" id="cd20710">
    <property type="entry name" value="NOT1_connector"/>
    <property type="match status" value="1"/>
</dbReference>
<evidence type="ECO:0000256" key="2">
    <source>
        <dbReference type="ARBA" id="ARBA00022491"/>
    </source>
</evidence>
<dbReference type="GO" id="GO:0000932">
    <property type="term" value="C:P-body"/>
    <property type="evidence" value="ECO:0007669"/>
    <property type="project" value="TreeGrafter"/>
</dbReference>
<dbReference type="PANTHER" id="PTHR13162:SF8">
    <property type="entry name" value="CCR4-NOT TRANSCRIPTION COMPLEX SUBUNIT 1"/>
    <property type="match status" value="1"/>
</dbReference>
<dbReference type="HOGENOM" id="CLU_000286_3_0_1"/>
<dbReference type="FunFam" id="1.25.40.840:FF:000001">
    <property type="entry name" value="Ccr4-not transcription complex subunit 1 isoform"/>
    <property type="match status" value="1"/>
</dbReference>
<evidence type="ECO:0000256" key="1">
    <source>
        <dbReference type="ARBA" id="ARBA00004123"/>
    </source>
</evidence>
<dbReference type="FunFam" id="1.25.40.180:FF:000012">
    <property type="entry name" value="Ccr4-Not transcription complex subunit"/>
    <property type="match status" value="1"/>
</dbReference>
<feature type="region of interest" description="Disordered" evidence="7">
    <location>
        <begin position="1418"/>
        <end position="1459"/>
    </location>
</feature>
<dbReference type="FunFam" id="1.25.40.800:FF:000001">
    <property type="entry name" value="CCR4-NOT transcription complex subunit 1"/>
    <property type="match status" value="1"/>
</dbReference>
<dbReference type="InterPro" id="IPR032193">
    <property type="entry name" value="CNOT1_TTP_bind"/>
</dbReference>
<protein>
    <recommendedName>
        <fullName evidence="16">CCR4-NOT transcription complex subunit 1</fullName>
    </recommendedName>
</protein>
<evidence type="ECO:0000256" key="7">
    <source>
        <dbReference type="SAM" id="MobiDB-lite"/>
    </source>
</evidence>
<evidence type="ECO:0000259" key="9">
    <source>
        <dbReference type="Pfam" id="PF12842"/>
    </source>
</evidence>
<evidence type="ECO:0000259" key="11">
    <source>
        <dbReference type="Pfam" id="PF16417"/>
    </source>
</evidence>
<feature type="domain" description="CCR4-NOT transcription complex subunit 1 CAF1-binding" evidence="10">
    <location>
        <begin position="1154"/>
        <end position="1374"/>
    </location>
</feature>
<dbReference type="InterPro" id="IPR038535">
    <property type="entry name" value="CNOT1_TTP_bind_sf"/>
</dbReference>
<dbReference type="OrthoDB" id="1933107at2759"/>
<feature type="region of interest" description="Disordered" evidence="7">
    <location>
        <begin position="2630"/>
        <end position="2652"/>
    </location>
</feature>
<reference evidence="14" key="2">
    <citation type="submission" date="2015-06" db="UniProtKB">
        <authorList>
            <consortium name="EnsemblMetazoa"/>
        </authorList>
    </citation>
    <scope>IDENTIFICATION</scope>
</reference>
<feature type="compositionally biased region" description="Low complexity" evidence="7">
    <location>
        <begin position="820"/>
        <end position="837"/>
    </location>
</feature>
<evidence type="ECO:0000313" key="14">
    <source>
        <dbReference type="EnsemblMetazoa" id="tetur10g04580.1"/>
    </source>
</evidence>
<gene>
    <name evidence="14" type="primary">107363469</name>
</gene>
<feature type="compositionally biased region" description="Low complexity" evidence="7">
    <location>
        <begin position="1421"/>
        <end position="1448"/>
    </location>
</feature>
<dbReference type="Pfam" id="PF16415">
    <property type="entry name" value="CNOT1_CAF1_bind"/>
    <property type="match status" value="1"/>
</dbReference>
<dbReference type="OMA" id="HMDHEVR"/>
<dbReference type="EnsemblMetazoa" id="tetur10g04580.1">
    <property type="protein sequence ID" value="tetur10g04580.1"/>
    <property type="gene ID" value="tetur10g04580"/>
</dbReference>
<dbReference type="Gene3D" id="1.25.40.180">
    <property type="match status" value="1"/>
</dbReference>
<dbReference type="Pfam" id="PF04054">
    <property type="entry name" value="Not1"/>
    <property type="match status" value="1"/>
</dbReference>
<keyword evidence="5" id="KW-0539">Nucleus</keyword>
<dbReference type="InterPro" id="IPR007196">
    <property type="entry name" value="CCR4-Not_Not1_C"/>
</dbReference>
<keyword evidence="15" id="KW-1185">Reference proteome</keyword>
<dbReference type="Pfam" id="PF16418">
    <property type="entry name" value="CNOT1_HEAT"/>
    <property type="match status" value="1"/>
</dbReference>
<evidence type="ECO:0000259" key="10">
    <source>
        <dbReference type="Pfam" id="PF16415"/>
    </source>
</evidence>
<evidence type="ECO:0000256" key="6">
    <source>
        <dbReference type="ARBA" id="ARBA00025717"/>
    </source>
</evidence>
<dbReference type="Gene3D" id="1.25.40.840">
    <property type="entry name" value="CCR4-NOT transcription complex subunit 1 TTP binding domain"/>
    <property type="match status" value="1"/>
</dbReference>
<dbReference type="GO" id="GO:0017148">
    <property type="term" value="P:negative regulation of translation"/>
    <property type="evidence" value="ECO:0007669"/>
    <property type="project" value="InterPro"/>
</dbReference>
<feature type="domain" description="CCR4-Not complex component Not1 C-terminal" evidence="8">
    <location>
        <begin position="2267"/>
        <end position="2623"/>
    </location>
</feature>
<name>T1KFW3_TETUR</name>
<feature type="domain" description="CCR4-NOT transcription complex subunit 1 TTP binding" evidence="11">
    <location>
        <begin position="829"/>
        <end position="1018"/>
    </location>
</feature>
<sequence>MMNQDSLQFALNAVSNIVHNSINRKNYKQQLSELQKFVNKFGFECERHLYRCIFDSLLATQHTDTLKNSILCQLFSDLGSFFEKPNFSTLIRFSFNKGPFKNKISDSSNTESNTADCSSVGNSLNGASNNNRSQESSGAAGVTQNNSSDLSVVNKVRELCKCLKLNDTHKLALLLCLDELDSAEREVQLSKCDFISIPELTYFMLSQLHSSKEPFAKESIEKIKEDLEASGNHISKDKFLPIDSPFCDSVEMESNSFGNLSGLSDDQITNMLVNENDVQLSSELMSQFDITPKLCAKILLALCEHPKGQDNNLPQRFEEIDTLANLCREFLPSASPLMDILQEIDSETFVNISSKMINNKHFGKIHPVFSRFWQFCSNLCNTEKQGISLLGMIFFGRLWSNNLEFQLGVIMNCVRNQLVVKLLSAGPTGPGPGGGNDLSQLVPNLESLKCLPDFEGNPELSNWKYQKLYSIIIEISAANSSNKQSVTMGSMFYNQIIDLFKWPIHHCPDLVALGLLGCGSVSSICKNDILNMTIPSFLSNHPNAAIILHTIWSTNDLIGNVQNNCQWAKQVLLQSMCEFYMKSPPEEQQQRLSRILDVAQDLKALSLLLNSNCHPFVIDLACLASRREYLKLDKWLMDKIESHGEPFVKACIVFLNRRCNALVSGNKTLDVNSLNSALPSETLATILACLQQFICNSASSVTPTSLSQQFPVSPELSETILTMVANSSYLLSKTPRSAPPGVISNNVKTPILPTVTSLSDLNDRIGSLTLTGSANSFSQSRQPFITPSSQSSITPIASTTSIMTPQMQPPVGPKSQKSGQPQASLQPHQQASQQQQSQRGYVFNVNAIFPETQMVVNPEIEKEADTYFQRIYNQSTTGSMSIDDVLEMLRRFQDSPNKRERDIFNCMIKNLFKEYCYFPQYPDKELLITAQLFGGIIQMGLVKYMALVVALRCVLEALRQPYSSKMYFFGIAALDRFKSKLKEYPLYCQHLTSIPHFNEFPRPLQEYIQYGASSEDPPSARSLPDVVANPAVSAHSPAPGQLNSALPGLIGSYIGNNINSESNRPVMMMSGMLNNSNNISNIGSQGITGPIGGQLSQVPSKIFSTSMSSQALINKPITSTPVITTSSTTRSGPSIANATNIDTLLAAGETIHSIPPESMQDKVGFIINNLSQMNLAQKTEEFKELIGTDDTYHGWIAQYFVQRRASIENNFHTLYANFLELLKLPELTKLVIRETYRNIKVLLRSDKVIANMGDRTLLKNLGHWLGMLTLAKNKPILSIDLNLKFLLIEAYHKGTQELLYVVPFIAKVLESCAKSTVFKPPSPWTMGILKALVELHQEREVKLNLRFEVEVLCRTLNVDINELVGKTTILQEEDIMNKVMMEQQLGTAGGRQHQSHISSIGLNQANDTLSNSVQNQMHIAQSQSSQGSVSVQQSISSQPPISHSSQIIKPPLTQPQSHLPNRLSMSMLSQPLVVGQQSATHSLLQPNSSPTVQIGPIHMPPTASIPMTPTSSVSPAVQQFNYHDISTNISAIGPHIVTRNDLPLIQLNPNLKIFIKLSVERSIQEWVGPVVERSNKISLTTAEQIIKKDFALESDENKMCLAAQYLIRNLTAGMAMITSKDALYGTMVTHLVQAFTRQLGPNSGVTKEMIEESANAIASSNINLACCFIQKTAIEKAIPELDKRLQHEYDIRRKARLEGRRYCDASSLTYQAERMPEAIRLKVGSVTPLQFQVYEDIGKNIPGFISPIVDHSNMGIASSMNNSLPNIGGSIGSTGPSLTNSIGMDQPFLKSLTSNVLPTVAAMSNSISANINVQPPLFSQQLSGFGPENSSNSIDTGLQTLYDKLVNELDSLFQQFVASMQPSMLITTMHSILEMVSASRNNPSNIGSAVNLIQRILEALAELIISVESGVVEVLLLTRARDLYLVILKALSDPRAYGAQFTTKQITRQVLDRLLSSSTPPLPDDLFDILMRSELINISYVDATLAQQIDGANPIALAFALQFVKLYGMDLSETQIPNIIAALLKISKSSGPTNPLNLEIQTSLDVFRTSNAPSALNPSDGSNFLMSSAMSVASREVESDSELLEKTERLMRDWINLYHSNTPPNKVFHIYVQSMNQHGILKTDDSITRFFRLSTELCVDNCYRILNGQHANNASVLEARTKCFQTLDAFAHLIVMLVKHSGSNTGSMSESTPKINLLNKVLGIIGGVAIHDQEIRNEEFQHLPYYRILIILLMELTLGPNNLGLPAMNNFQHQLGFGINPSQVDPLYESIQYQVLNAFCQTLKLLKPSKAPSFAFAWLDFIGHRIFMEKCLNGPNSTPSIISTKGWIFYAPLLIEIIKFLAPFLRNVELPHSIDLLYKGTLKVLLILLHDFPEFLCEYCYELCDAIPPNAIQMRNLVLSAFPRNMRLPDPFTPNLKIDSLPEIIQSPKGASNTLSALATVPFRKELDSYLRTRSPVTFLCELRGYLQNPNGSDGNRYNIPLINALVLFVGQSAIQAITPKHISMSSIAHSSHMDIFQNLAVDLDTEGRYLFLNAIANQLRYPNSHTHYFSCTLLYIFAESNTEAIQEQITRVLLERLIVNRPHPWGLLVTFIELIKNQSFKFWNHEFVRCAPEIEKLFESVARSCMQQQQKNQGTGNSGQISAELVRSQSS</sequence>
<dbReference type="GO" id="GO:0030015">
    <property type="term" value="C:CCR4-NOT core complex"/>
    <property type="evidence" value="ECO:0007669"/>
    <property type="project" value="InterPro"/>
</dbReference>
<evidence type="ECO:0000259" key="12">
    <source>
        <dbReference type="Pfam" id="PF16418"/>
    </source>
</evidence>
<evidence type="ECO:0000313" key="15">
    <source>
        <dbReference type="Proteomes" id="UP000015104"/>
    </source>
</evidence>
<dbReference type="InterPro" id="IPR032191">
    <property type="entry name" value="CNOT1_CAF1_bind"/>
</dbReference>
<evidence type="ECO:0008006" key="16">
    <source>
        <dbReference type="Google" id="ProtNLM"/>
    </source>
</evidence>
<accession>T1KFW3</accession>
<keyword evidence="2" id="KW-0678">Repressor</keyword>
<dbReference type="PANTHER" id="PTHR13162">
    <property type="entry name" value="CCR4-NOT TRANSCRIPTION COMPLEX"/>
    <property type="match status" value="1"/>
</dbReference>
<reference evidence="15" key="1">
    <citation type="submission" date="2011-08" db="EMBL/GenBank/DDBJ databases">
        <authorList>
            <person name="Rombauts S."/>
        </authorList>
    </citation>
    <scope>NUCLEOTIDE SEQUENCE</scope>
    <source>
        <strain evidence="15">London</strain>
    </source>
</reference>
<dbReference type="Pfam" id="PF16417">
    <property type="entry name" value="CNOT1_TTP_bind"/>
    <property type="match status" value="1"/>
</dbReference>
<feature type="domain" description="CCR4-NOT transcription complex subunit 1-like NOT1 connector" evidence="13">
    <location>
        <begin position="1848"/>
        <end position="2035"/>
    </location>
</feature>
<comment type="similarity">
    <text evidence="6">Belongs to the CNOT1 family.</text>
</comment>
<feature type="domain" description="CCR4-NOT transcription complex subunit 1" evidence="9">
    <location>
        <begin position="1549"/>
        <end position="1696"/>
    </location>
</feature>
<dbReference type="InterPro" id="IPR040398">
    <property type="entry name" value="Not1"/>
</dbReference>
<dbReference type="Pfam" id="PF25097">
    <property type="entry name" value="ARM_Cnot1"/>
    <property type="match status" value="1"/>
</dbReference>
<dbReference type="EMBL" id="CAEY01000039">
    <property type="status" value="NOT_ANNOTATED_CDS"/>
    <property type="molecule type" value="Genomic_DNA"/>
</dbReference>
<dbReference type="InterPro" id="IPR055454">
    <property type="entry name" value="CNOT1-like_NOT1_connector"/>
</dbReference>
<evidence type="ECO:0000259" key="8">
    <source>
        <dbReference type="Pfam" id="PF04054"/>
    </source>
</evidence>
<dbReference type="Pfam" id="PF12842">
    <property type="entry name" value="DUF3819"/>
    <property type="match status" value="1"/>
</dbReference>
<keyword evidence="3" id="KW-0805">Transcription regulation</keyword>
<feature type="region of interest" description="Disordered" evidence="7">
    <location>
        <begin position="803"/>
        <end position="837"/>
    </location>
</feature>
<organism evidence="14 15">
    <name type="scientific">Tetranychus urticae</name>
    <name type="common">Two-spotted spider mite</name>
    <dbReference type="NCBI Taxonomy" id="32264"/>
    <lineage>
        <taxon>Eukaryota</taxon>
        <taxon>Metazoa</taxon>
        <taxon>Ecdysozoa</taxon>
        <taxon>Arthropoda</taxon>
        <taxon>Chelicerata</taxon>
        <taxon>Arachnida</taxon>
        <taxon>Acari</taxon>
        <taxon>Acariformes</taxon>
        <taxon>Trombidiformes</taxon>
        <taxon>Prostigmata</taxon>
        <taxon>Eleutherengona</taxon>
        <taxon>Raphignathae</taxon>
        <taxon>Tetranychoidea</taxon>
        <taxon>Tetranychidae</taxon>
        <taxon>Tetranychus</taxon>
    </lineage>
</organism>
<evidence type="ECO:0000259" key="13">
    <source>
        <dbReference type="Pfam" id="PF25097"/>
    </source>
</evidence>
<dbReference type="KEGG" id="tut:107363469"/>
<feature type="domain" description="CCR4-NOT transcription complex subunit 1 HEAT repeat" evidence="12">
    <location>
        <begin position="527"/>
        <end position="691"/>
    </location>
</feature>
<dbReference type="GO" id="GO:0060090">
    <property type="term" value="F:molecular adaptor activity"/>
    <property type="evidence" value="ECO:0007669"/>
    <property type="project" value="TreeGrafter"/>
</dbReference>
<evidence type="ECO:0000256" key="3">
    <source>
        <dbReference type="ARBA" id="ARBA00023015"/>
    </source>
</evidence>
<dbReference type="GO" id="GO:0005634">
    <property type="term" value="C:nucleus"/>
    <property type="evidence" value="ECO:0007669"/>
    <property type="project" value="UniProtKB-SubCell"/>
</dbReference>
<comment type="subcellular location">
    <subcellularLocation>
        <location evidence="1">Nucleus</location>
    </subcellularLocation>
</comment>
<dbReference type="GO" id="GO:0000289">
    <property type="term" value="P:nuclear-transcribed mRNA poly(A) tail shortening"/>
    <property type="evidence" value="ECO:0007669"/>
    <property type="project" value="UniProtKB-ARBA"/>
</dbReference>
<dbReference type="Proteomes" id="UP000015104">
    <property type="component" value="Unassembled WGS sequence"/>
</dbReference>
<proteinExistence type="inferred from homology"/>
<dbReference type="eggNOG" id="KOG1831">
    <property type="taxonomic scope" value="Eukaryota"/>
</dbReference>
<evidence type="ECO:0000256" key="5">
    <source>
        <dbReference type="ARBA" id="ARBA00023242"/>
    </source>
</evidence>
<dbReference type="InterPro" id="IPR032194">
    <property type="entry name" value="CNOT1_HEAT"/>
</dbReference>
<dbReference type="Gene3D" id="1.25.40.790">
    <property type="match status" value="1"/>
</dbReference>